<dbReference type="AlphaFoldDB" id="A0AA38TA48"/>
<dbReference type="InterPro" id="IPR025452">
    <property type="entry name" value="DUF4218"/>
</dbReference>
<dbReference type="EMBL" id="JARYMX010000004">
    <property type="protein sequence ID" value="KAJ9551366.1"/>
    <property type="molecule type" value="Genomic_DNA"/>
</dbReference>
<accession>A0AA38TA48</accession>
<organism evidence="2 3">
    <name type="scientific">Centaurea solstitialis</name>
    <name type="common">yellow star-thistle</name>
    <dbReference type="NCBI Taxonomy" id="347529"/>
    <lineage>
        <taxon>Eukaryota</taxon>
        <taxon>Viridiplantae</taxon>
        <taxon>Streptophyta</taxon>
        <taxon>Embryophyta</taxon>
        <taxon>Tracheophyta</taxon>
        <taxon>Spermatophyta</taxon>
        <taxon>Magnoliopsida</taxon>
        <taxon>eudicotyledons</taxon>
        <taxon>Gunneridae</taxon>
        <taxon>Pentapetalae</taxon>
        <taxon>asterids</taxon>
        <taxon>campanulids</taxon>
        <taxon>Asterales</taxon>
        <taxon>Asteraceae</taxon>
        <taxon>Carduoideae</taxon>
        <taxon>Cardueae</taxon>
        <taxon>Centaureinae</taxon>
        <taxon>Centaurea</taxon>
    </lineage>
</organism>
<proteinExistence type="predicted"/>
<dbReference type="Pfam" id="PF13960">
    <property type="entry name" value="DUF4218"/>
    <property type="match status" value="1"/>
</dbReference>
<reference evidence="2" key="1">
    <citation type="submission" date="2023-03" db="EMBL/GenBank/DDBJ databases">
        <title>Chromosome-scale reference genome and RAD-based genetic map of yellow starthistle (Centaurea solstitialis) reveal putative structural variation and QTLs associated with invader traits.</title>
        <authorList>
            <person name="Reatini B."/>
            <person name="Cang F.A."/>
            <person name="Jiang Q."/>
            <person name="Mckibben M.T.W."/>
            <person name="Barker M.S."/>
            <person name="Rieseberg L.H."/>
            <person name="Dlugosch K.M."/>
        </authorList>
    </citation>
    <scope>NUCLEOTIDE SEQUENCE</scope>
    <source>
        <strain evidence="2">CAN-66</strain>
        <tissue evidence="2">Leaf</tissue>
    </source>
</reference>
<evidence type="ECO:0000259" key="1">
    <source>
        <dbReference type="Pfam" id="PF13960"/>
    </source>
</evidence>
<dbReference type="Proteomes" id="UP001172457">
    <property type="component" value="Chromosome 4"/>
</dbReference>
<comment type="caution">
    <text evidence="2">The sequence shown here is derived from an EMBL/GenBank/DDBJ whole genome shotgun (WGS) entry which is preliminary data.</text>
</comment>
<dbReference type="PANTHER" id="PTHR48258">
    <property type="entry name" value="DUF4218 DOMAIN-CONTAINING PROTEIN-RELATED"/>
    <property type="match status" value="1"/>
</dbReference>
<gene>
    <name evidence="2" type="ORF">OSB04_015411</name>
</gene>
<evidence type="ECO:0000313" key="2">
    <source>
        <dbReference type="EMBL" id="KAJ9551366.1"/>
    </source>
</evidence>
<protein>
    <recommendedName>
        <fullName evidence="1">DUF4218 domain-containing protein</fullName>
    </recommendedName>
</protein>
<keyword evidence="3" id="KW-1185">Reference proteome</keyword>
<feature type="domain" description="DUF4218" evidence="1">
    <location>
        <begin position="101"/>
        <end position="137"/>
    </location>
</feature>
<name>A0AA38TA48_9ASTR</name>
<sequence>MNDKSKDTTNARIDLENLKIRKPLWLQKRGIKLPDGFRSNISKKVTDNDTNIAGLKSHDCHILMQRLIPIGVRGFSAKDKSTPIVELCNIFKQLCSRTLMARPEGSIAEGYVAEEALTFCSMYLQDVQTRFNRPKRNEDVAREGALMPKMRVGFWKDDVATDVTVGMKGTVKDGKIRPSSFMETGTPLPPVHTIVGDRSIQWRKQISHSKLFSHRSLLSLMAENVTCRKCGLTMELESFLVHDQTCIGGQVKPIPPPPPFRPLVQVRDFLRNHLPRRTHVTPVPPPPPPPPFRPFVRGDFFTTLIRRGVNGFRRLNGLNGEGFRTEW</sequence>
<evidence type="ECO:0000313" key="3">
    <source>
        <dbReference type="Proteomes" id="UP001172457"/>
    </source>
</evidence>